<reference evidence="4 5" key="1">
    <citation type="submission" date="2020-11" db="EMBL/GenBank/DDBJ databases">
        <title>Streptomyces spirodelae sp. nov., isolated from duckweed.</title>
        <authorList>
            <person name="Saimee Y."/>
            <person name="Duangmal K."/>
        </authorList>
    </citation>
    <scope>NUCLEOTIDE SEQUENCE [LARGE SCALE GENOMIC DNA]</scope>
    <source>
        <strain evidence="4 5">S16-07</strain>
    </source>
</reference>
<dbReference type="Proteomes" id="UP001519064">
    <property type="component" value="Unassembled WGS sequence"/>
</dbReference>
<accession>A0ABS3X6N0</accession>
<sequence>MVGAAALLLPTGGGVARAADSGGFALRLPAPTGPHRLGVTVLHLTDRSRRDPWQPDSAREVMVSVLHPAHDVGGSPVAPQMTAGAAKSFQQLAPLLHPGLPQSGVDWAATMTHAHPGAPAQPVRRPVLLYTPGGGDPRTLGTSVAEELASHGWVVVTVDHPGDATEVEFPDGSIRQTVFRGNPREDPALFRTVIETRVADTRFVLDQLEALAAGRTGLGRTLDLRRVGVYGHSAGGTTAAEAMYEDRRIRAAVNMEGFLDHPDGELFPVARQQLDRPLLLLGSDGFTERRELERSWSVVRGAHRRQLRDAAHWVFTDYASLAPQLQKAGLMSAQARTSLVGGIAPELSVPTVRGWLHAFFARHLRTPRPARS</sequence>
<organism evidence="4 5">
    <name type="scientific">Streptomyces oryzae</name>
    <dbReference type="NCBI Taxonomy" id="1434886"/>
    <lineage>
        <taxon>Bacteria</taxon>
        <taxon>Bacillati</taxon>
        <taxon>Actinomycetota</taxon>
        <taxon>Actinomycetes</taxon>
        <taxon>Kitasatosporales</taxon>
        <taxon>Streptomycetaceae</taxon>
        <taxon>Streptomyces</taxon>
    </lineage>
</organism>
<comment type="caution">
    <text evidence="4">The sequence shown here is derived from an EMBL/GenBank/DDBJ whole genome shotgun (WGS) entry which is preliminary data.</text>
</comment>
<dbReference type="PANTHER" id="PTHR10272:SF0">
    <property type="entry name" value="PLATELET-ACTIVATING FACTOR ACETYLHYDROLASE"/>
    <property type="match status" value="1"/>
</dbReference>
<evidence type="ECO:0000256" key="3">
    <source>
        <dbReference type="ARBA" id="ARBA00023098"/>
    </source>
</evidence>
<keyword evidence="3" id="KW-0443">Lipid metabolism</keyword>
<dbReference type="EMBL" id="JADKMA010000014">
    <property type="protein sequence ID" value="MBO8191020.1"/>
    <property type="molecule type" value="Genomic_DNA"/>
</dbReference>
<keyword evidence="5" id="KW-1185">Reference proteome</keyword>
<keyword evidence="1 4" id="KW-0378">Hydrolase</keyword>
<evidence type="ECO:0000256" key="1">
    <source>
        <dbReference type="ARBA" id="ARBA00022801"/>
    </source>
</evidence>
<evidence type="ECO:0000256" key="2">
    <source>
        <dbReference type="ARBA" id="ARBA00022963"/>
    </source>
</evidence>
<dbReference type="RefSeq" id="WP_209238143.1">
    <property type="nucleotide sequence ID" value="NZ_JADKMA010000014.1"/>
</dbReference>
<evidence type="ECO:0000313" key="5">
    <source>
        <dbReference type="Proteomes" id="UP001519064"/>
    </source>
</evidence>
<dbReference type="PANTHER" id="PTHR10272">
    <property type="entry name" value="PLATELET-ACTIVATING FACTOR ACETYLHYDROLASE"/>
    <property type="match status" value="1"/>
</dbReference>
<name>A0ABS3X6N0_9ACTN</name>
<protein>
    <submittedName>
        <fullName evidence="4">Alpha/beta hydrolase</fullName>
    </submittedName>
</protein>
<evidence type="ECO:0000313" key="4">
    <source>
        <dbReference type="EMBL" id="MBO8191020.1"/>
    </source>
</evidence>
<dbReference type="InterPro" id="IPR029058">
    <property type="entry name" value="AB_hydrolase_fold"/>
</dbReference>
<gene>
    <name evidence="4" type="ORF">ITI46_04810</name>
</gene>
<dbReference type="GO" id="GO:0016787">
    <property type="term" value="F:hydrolase activity"/>
    <property type="evidence" value="ECO:0007669"/>
    <property type="project" value="UniProtKB-KW"/>
</dbReference>
<proteinExistence type="predicted"/>
<dbReference type="Pfam" id="PF03403">
    <property type="entry name" value="PAF-AH_p_II"/>
    <property type="match status" value="1"/>
</dbReference>
<dbReference type="Gene3D" id="3.40.50.1820">
    <property type="entry name" value="alpha/beta hydrolase"/>
    <property type="match status" value="1"/>
</dbReference>
<dbReference type="SUPFAM" id="SSF53474">
    <property type="entry name" value="alpha/beta-Hydrolases"/>
    <property type="match status" value="1"/>
</dbReference>
<keyword evidence="2" id="KW-0442">Lipid degradation</keyword>